<feature type="transmembrane region" description="Helical" evidence="2">
    <location>
        <begin position="43"/>
        <end position="65"/>
    </location>
</feature>
<feature type="region of interest" description="Disordered" evidence="1">
    <location>
        <begin position="180"/>
        <end position="241"/>
    </location>
</feature>
<feature type="transmembrane region" description="Helical" evidence="2">
    <location>
        <begin position="14"/>
        <end position="37"/>
    </location>
</feature>
<protein>
    <submittedName>
        <fullName evidence="4">Excalibur calcium-binding domain-containing protein</fullName>
    </submittedName>
</protein>
<reference evidence="4 5" key="1">
    <citation type="submission" date="2016-10" db="EMBL/GenBank/DDBJ databases">
        <authorList>
            <person name="de Groot N.N."/>
        </authorList>
    </citation>
    <scope>NUCLEOTIDE SEQUENCE [LARGE SCALE GENOMIC DNA]</scope>
    <source>
        <strain>J11</strain>
        <strain evidence="5">PG 39</strain>
    </source>
</reference>
<evidence type="ECO:0000313" key="4">
    <source>
        <dbReference type="EMBL" id="SFG77384.1"/>
    </source>
</evidence>
<dbReference type="OrthoDB" id="4337778at2"/>
<proteinExistence type="predicted"/>
<gene>
    <name evidence="4" type="ORF">SAMN05660282_01908</name>
</gene>
<dbReference type="RefSeq" id="WP_092286766.1">
    <property type="nucleotide sequence ID" value="NZ_FOPJ01000014.1"/>
</dbReference>
<feature type="transmembrane region" description="Helical" evidence="2">
    <location>
        <begin position="77"/>
        <end position="98"/>
    </location>
</feature>
<organism evidence="4 5">
    <name type="scientific">Corynebacterium spheniscorum</name>
    <dbReference type="NCBI Taxonomy" id="185761"/>
    <lineage>
        <taxon>Bacteria</taxon>
        <taxon>Bacillati</taxon>
        <taxon>Actinomycetota</taxon>
        <taxon>Actinomycetes</taxon>
        <taxon>Mycobacteriales</taxon>
        <taxon>Corynebacteriaceae</taxon>
        <taxon>Corynebacterium</taxon>
    </lineage>
</organism>
<dbReference type="InterPro" id="IPR008613">
    <property type="entry name" value="Excalibur_Ca-bd_domain"/>
</dbReference>
<feature type="compositionally biased region" description="Pro residues" evidence="1">
    <location>
        <begin position="185"/>
        <end position="198"/>
    </location>
</feature>
<dbReference type="SMART" id="SM00894">
    <property type="entry name" value="Excalibur"/>
    <property type="match status" value="1"/>
</dbReference>
<accession>A0A1I2UJP1</accession>
<evidence type="ECO:0000313" key="5">
    <source>
        <dbReference type="Proteomes" id="UP000199065"/>
    </source>
</evidence>
<dbReference type="AlphaFoldDB" id="A0A1I2UJP1"/>
<evidence type="ECO:0000256" key="1">
    <source>
        <dbReference type="SAM" id="MobiDB-lite"/>
    </source>
</evidence>
<keyword evidence="5" id="KW-1185">Reference proteome</keyword>
<feature type="domain" description="Excalibur calcium-binding" evidence="3">
    <location>
        <begin position="204"/>
        <end position="240"/>
    </location>
</feature>
<keyword evidence="2" id="KW-1133">Transmembrane helix</keyword>
<dbReference type="Proteomes" id="UP000199065">
    <property type="component" value="Unassembled WGS sequence"/>
</dbReference>
<sequence length="241" mass="24983">MPTPSQQPTTGSKLGVLPTIILGIGAFIGLIFLVAAFSGGIGNFIGCILMGVGAFAVFFILAMMLRDRLRGNQQLSASGAMKVFLVPVLLFIVGWVIVPGAQSKSDSATTTSTVTTQVSTTVLSTTSRTQTASSSSATSTTETAPTTEEPVEKVQHGLLYQEPSSEPPAPAPAPEVVKPAAVEPAQPPAQQPAQPPAQQPASVHYRNCQEAKNAGAAPIYRGEPGYAPHLDRDGDGIACEK</sequence>
<name>A0A1I2UJP1_9CORY</name>
<keyword evidence="2" id="KW-0472">Membrane</keyword>
<feature type="compositionally biased region" description="Low complexity" evidence="1">
    <location>
        <begin position="103"/>
        <end position="148"/>
    </location>
</feature>
<dbReference type="EMBL" id="FOPJ01000014">
    <property type="protein sequence ID" value="SFG77384.1"/>
    <property type="molecule type" value="Genomic_DNA"/>
</dbReference>
<evidence type="ECO:0000256" key="2">
    <source>
        <dbReference type="SAM" id="Phobius"/>
    </source>
</evidence>
<feature type="region of interest" description="Disordered" evidence="1">
    <location>
        <begin position="103"/>
        <end position="151"/>
    </location>
</feature>
<evidence type="ECO:0000259" key="3">
    <source>
        <dbReference type="SMART" id="SM00894"/>
    </source>
</evidence>
<keyword evidence="2" id="KW-0812">Transmembrane</keyword>
<dbReference type="STRING" id="185761.SAMN05660282_01908"/>
<feature type="compositionally biased region" description="Basic and acidic residues" evidence="1">
    <location>
        <begin position="229"/>
        <end position="241"/>
    </location>
</feature>
<dbReference type="Pfam" id="PF05901">
    <property type="entry name" value="Excalibur"/>
    <property type="match status" value="1"/>
</dbReference>